<evidence type="ECO:0000313" key="1">
    <source>
        <dbReference type="EMBL" id="QEA37869.1"/>
    </source>
</evidence>
<sequence length="189" mass="21907">MKRFAVLFLLAFLGYGYLQESGFSLTWQSSSATSSALQNAYDNRQSDLQVEGEGVVVHVLPDDLKGSRHQRFILELDSGQTVLVAHNIDLAPRIKALEVGDRVEFFGEYEWNSRGGVIHWTHRDPRGRHVAGWLTRILHQTCKKRLKIGYNSSSYTRTNRLSRHDKMYHADRRLSTLQRPSDPRQLRWR</sequence>
<dbReference type="EMBL" id="CP042382">
    <property type="protein sequence ID" value="QEA37869.1"/>
    <property type="molecule type" value="Genomic_DNA"/>
</dbReference>
<protein>
    <submittedName>
        <fullName evidence="1">DUF3465 domain-containing protein</fullName>
    </submittedName>
</protein>
<dbReference type="OrthoDB" id="195616at2"/>
<dbReference type="InterPro" id="IPR021856">
    <property type="entry name" value="DUF3465"/>
</dbReference>
<evidence type="ECO:0000313" key="2">
    <source>
        <dbReference type="Proteomes" id="UP000321272"/>
    </source>
</evidence>
<dbReference type="Proteomes" id="UP000321272">
    <property type="component" value="Chromosome"/>
</dbReference>
<dbReference type="Pfam" id="PF11948">
    <property type="entry name" value="DUF3465"/>
    <property type="match status" value="1"/>
</dbReference>
<gene>
    <name evidence="1" type="ORF">FGL86_01465</name>
</gene>
<reference evidence="1 2" key="1">
    <citation type="submission" date="2019-06" db="EMBL/GenBank/DDBJ databases">
        <title>Genome analyses of bacteria isolated from kimchi.</title>
        <authorList>
            <person name="Lee S."/>
            <person name="Ahn S."/>
            <person name="Roh S."/>
        </authorList>
    </citation>
    <scope>NUCLEOTIDE SEQUENCE [LARGE SCALE GENOMIC DNA]</scope>
    <source>
        <strain evidence="1 2">CBA4606</strain>
    </source>
</reference>
<accession>A0A5B8SL82</accession>
<dbReference type="KEGG" id="paur:FGL86_01465"/>
<dbReference type="RefSeq" id="WP_147182941.1">
    <property type="nucleotide sequence ID" value="NZ_CP042382.1"/>
</dbReference>
<name>A0A5B8SL82_9GAMM</name>
<organism evidence="1 2">
    <name type="scientific">Pistricoccus aurantiacus</name>
    <dbReference type="NCBI Taxonomy" id="1883414"/>
    <lineage>
        <taxon>Bacteria</taxon>
        <taxon>Pseudomonadati</taxon>
        <taxon>Pseudomonadota</taxon>
        <taxon>Gammaproteobacteria</taxon>
        <taxon>Oceanospirillales</taxon>
        <taxon>Halomonadaceae</taxon>
        <taxon>Pistricoccus</taxon>
    </lineage>
</organism>
<keyword evidence="2" id="KW-1185">Reference proteome</keyword>
<proteinExistence type="predicted"/>
<dbReference type="AlphaFoldDB" id="A0A5B8SL82"/>